<comment type="similarity">
    <text evidence="4">Belongs to the class I-like SAM-binding methyltransferase superfamily. RNA M5U methyltransferase family.</text>
</comment>
<feature type="binding site" evidence="4">
    <location>
        <position position="478"/>
    </location>
    <ligand>
        <name>S-adenosyl-L-methionine</name>
        <dbReference type="ChEBI" id="CHEBI:59789"/>
    </ligand>
</feature>
<dbReference type="PROSITE" id="PS50926">
    <property type="entry name" value="TRAM"/>
    <property type="match status" value="1"/>
</dbReference>
<keyword evidence="6" id="KW-0732">Signal</keyword>
<proteinExistence type="inferred from homology"/>
<feature type="domain" description="TRAM" evidence="7">
    <location>
        <begin position="128"/>
        <end position="188"/>
    </location>
</feature>
<dbReference type="InterPro" id="IPR002792">
    <property type="entry name" value="TRAM_dom"/>
</dbReference>
<evidence type="ECO:0000256" key="6">
    <source>
        <dbReference type="SAM" id="SignalP"/>
    </source>
</evidence>
<keyword evidence="1 4" id="KW-0489">Methyltransferase</keyword>
<evidence type="ECO:0000256" key="5">
    <source>
        <dbReference type="SAM" id="MobiDB-lite"/>
    </source>
</evidence>
<gene>
    <name evidence="8" type="primary">TRM2</name>
    <name evidence="8" type="ORF">HK105_205050</name>
</gene>
<evidence type="ECO:0000256" key="2">
    <source>
        <dbReference type="ARBA" id="ARBA00022679"/>
    </source>
</evidence>
<sequence>MICLVAAARAAAAAAARVGPATPWPGGPIDDASDLDAVGDTDELPQELGKLLETLTLSHMDPPVHVSSHVELPQGDPVSRLFDRQRLISQLRTLFPDKSLPFFNFHDAVIVEGKTRISKQENPWSVSPYRLGQQVKGLTIALAGISGAGLGLGRNDWLVCVPTTLEGEVVDAVVTSVADGVVFADLVRVVSPHKDRTEPFCPHYSVCGACQLQHVTYPAQLARKRESIVQALSGVADRLRLPASGDGADAAARIQSLVRPIVPSQRTSGYRNKIVLQQNHLDPGSSVEIVGFTRRGHPAQIIDIDYCPIASEPVNVELERLRRSVLGRRNPLMRPVKGVVHHVSETAVPANGDTVTQYIIKRAAARQREESAHGSEGRSSDTSSLPAPMPADWLKQATSERSVTITHVADSLVLRVPATGFFPINEHILPRLIEELRAAVAQHMPTKAERRLLVDSYAGVGTLSLLLAKDFDRVIGFDSDAKSAMWALKNAVENGIRNAIYAGDMAENGLISGLINADPKTTAFLCDPPSKGMSVDALNALLRFGPRLVLYLSTNAECLALDVAYLMGNTNIFHLKKENGWRPAKLPGKDLALLRANSVNRLPTPITTRIRQKRIEDLRQVSAEPVDISGFSPAYTLVSVTPFDTVPQCGNLQTLAVLVRSDMPPSEV</sequence>
<organism evidence="8 9">
    <name type="scientific">Polyrhizophydium stewartii</name>
    <dbReference type="NCBI Taxonomy" id="2732419"/>
    <lineage>
        <taxon>Eukaryota</taxon>
        <taxon>Fungi</taxon>
        <taxon>Fungi incertae sedis</taxon>
        <taxon>Chytridiomycota</taxon>
        <taxon>Chytridiomycota incertae sedis</taxon>
        <taxon>Chytridiomycetes</taxon>
        <taxon>Rhizophydiales</taxon>
        <taxon>Rhizophydiales incertae sedis</taxon>
        <taxon>Polyrhizophydium</taxon>
    </lineage>
</organism>
<dbReference type="PROSITE" id="PS51687">
    <property type="entry name" value="SAM_MT_RNA_M5U"/>
    <property type="match status" value="1"/>
</dbReference>
<protein>
    <submittedName>
        <fullName evidence="8">tRNA(M5U54)methyltransferase</fullName>
        <ecNumber evidence="8">2.1.1.35</ecNumber>
    </submittedName>
</protein>
<evidence type="ECO:0000313" key="8">
    <source>
        <dbReference type="EMBL" id="KAL2915434.1"/>
    </source>
</evidence>
<evidence type="ECO:0000313" key="9">
    <source>
        <dbReference type="Proteomes" id="UP001527925"/>
    </source>
</evidence>
<dbReference type="InterPro" id="IPR012340">
    <property type="entry name" value="NA-bd_OB-fold"/>
</dbReference>
<dbReference type="PANTHER" id="PTHR11061:SF30">
    <property type="entry name" value="TRNA (URACIL(54)-C(5))-METHYLTRANSFERASE"/>
    <property type="match status" value="1"/>
</dbReference>
<reference evidence="8 9" key="1">
    <citation type="submission" date="2023-09" db="EMBL/GenBank/DDBJ databases">
        <title>Pangenome analysis of Batrachochytrium dendrobatidis and related Chytrids.</title>
        <authorList>
            <person name="Yacoub M.N."/>
            <person name="Stajich J.E."/>
            <person name="James T.Y."/>
        </authorList>
    </citation>
    <scope>NUCLEOTIDE SEQUENCE [LARGE SCALE GENOMIC DNA]</scope>
    <source>
        <strain evidence="8 9">JEL0888</strain>
    </source>
</reference>
<dbReference type="GO" id="GO:0032259">
    <property type="term" value="P:methylation"/>
    <property type="evidence" value="ECO:0007669"/>
    <property type="project" value="UniProtKB-KW"/>
</dbReference>
<feature type="chain" id="PRO_5045833231" evidence="6">
    <location>
        <begin position="16"/>
        <end position="668"/>
    </location>
</feature>
<feature type="region of interest" description="Disordered" evidence="5">
    <location>
        <begin position="366"/>
        <end position="389"/>
    </location>
</feature>
<dbReference type="Gene3D" id="2.40.50.140">
    <property type="entry name" value="Nucleic acid-binding proteins"/>
    <property type="match status" value="1"/>
</dbReference>
<dbReference type="EMBL" id="JADGIZ020000024">
    <property type="protein sequence ID" value="KAL2915434.1"/>
    <property type="molecule type" value="Genomic_DNA"/>
</dbReference>
<evidence type="ECO:0000256" key="3">
    <source>
        <dbReference type="ARBA" id="ARBA00022691"/>
    </source>
</evidence>
<evidence type="ECO:0000256" key="1">
    <source>
        <dbReference type="ARBA" id="ARBA00022603"/>
    </source>
</evidence>
<dbReference type="Gene3D" id="2.40.50.1070">
    <property type="match status" value="1"/>
</dbReference>
<evidence type="ECO:0000259" key="7">
    <source>
        <dbReference type="PROSITE" id="PS50926"/>
    </source>
</evidence>
<keyword evidence="3 4" id="KW-0949">S-adenosyl-L-methionine</keyword>
<comment type="caution">
    <text evidence="4">Lacks conserved residue(s) required for the propagation of feature annotation.</text>
</comment>
<feature type="binding site" evidence="4">
    <location>
        <position position="457"/>
    </location>
    <ligand>
        <name>S-adenosyl-L-methionine</name>
        <dbReference type="ChEBI" id="CHEBI:59789"/>
    </ligand>
</feature>
<comment type="caution">
    <text evidence="8">The sequence shown here is derived from an EMBL/GenBank/DDBJ whole genome shotgun (WGS) entry which is preliminary data.</text>
</comment>
<dbReference type="SUPFAM" id="SSF53335">
    <property type="entry name" value="S-adenosyl-L-methionine-dependent methyltransferases"/>
    <property type="match status" value="1"/>
</dbReference>
<keyword evidence="9" id="KW-1185">Reference proteome</keyword>
<dbReference type="PANTHER" id="PTHR11061">
    <property type="entry name" value="RNA M5U METHYLTRANSFERASE"/>
    <property type="match status" value="1"/>
</dbReference>
<dbReference type="InterPro" id="IPR029063">
    <property type="entry name" value="SAM-dependent_MTases_sf"/>
</dbReference>
<dbReference type="EC" id="2.1.1.35" evidence="8"/>
<dbReference type="InterPro" id="IPR010280">
    <property type="entry name" value="U5_MeTrfase_fam"/>
</dbReference>
<dbReference type="GO" id="GO:0030697">
    <property type="term" value="F:tRNA (uracil(54)-C5)-methyltransferase activity, S-adenosyl methionine-dependent"/>
    <property type="evidence" value="ECO:0007669"/>
    <property type="project" value="UniProtKB-EC"/>
</dbReference>
<evidence type="ECO:0000256" key="4">
    <source>
        <dbReference type="PROSITE-ProRule" id="PRU01024"/>
    </source>
</evidence>
<feature type="signal peptide" evidence="6">
    <location>
        <begin position="1"/>
        <end position="15"/>
    </location>
</feature>
<feature type="binding site" evidence="4">
    <location>
        <position position="527"/>
    </location>
    <ligand>
        <name>S-adenosyl-L-methionine</name>
        <dbReference type="ChEBI" id="CHEBI:59789"/>
    </ligand>
</feature>
<name>A0ABR4N7K0_9FUNG</name>
<feature type="compositionally biased region" description="Basic and acidic residues" evidence="5">
    <location>
        <begin position="366"/>
        <end position="379"/>
    </location>
</feature>
<keyword evidence="2 4" id="KW-0808">Transferase</keyword>
<dbReference type="Proteomes" id="UP001527925">
    <property type="component" value="Unassembled WGS sequence"/>
</dbReference>
<dbReference type="Gene3D" id="3.40.50.150">
    <property type="entry name" value="Vaccinia Virus protein VP39"/>
    <property type="match status" value="1"/>
</dbReference>
<accession>A0ABR4N7K0</accession>